<reference evidence="2" key="1">
    <citation type="submission" date="2013-09" db="EMBL/GenBank/DDBJ databases">
        <title>Corchorus olitorius genome sequencing.</title>
        <authorList>
            <person name="Alam M."/>
            <person name="Haque M.S."/>
            <person name="Islam M.S."/>
            <person name="Emdad E.M."/>
            <person name="Islam M.M."/>
            <person name="Ahmed B."/>
            <person name="Halim A."/>
            <person name="Hossen Q.M.M."/>
            <person name="Hossain M.Z."/>
            <person name="Ahmed R."/>
            <person name="Khan M.M."/>
            <person name="Islam R."/>
            <person name="Rashid M.M."/>
            <person name="Khan S.A."/>
            <person name="Rahman M.S."/>
            <person name="Alam M."/>
            <person name="Yahiya A.S."/>
            <person name="Khan M.S."/>
            <person name="Azam M.S."/>
            <person name="Haque T."/>
            <person name="Lashkar M.Z.H."/>
            <person name="Akhand A.I."/>
            <person name="Morshed G."/>
            <person name="Roy S."/>
            <person name="Uddin K.S."/>
            <person name="Rabeya T."/>
            <person name="Hossain A.S."/>
            <person name="Chowdhury A."/>
            <person name="Snigdha A.R."/>
            <person name="Mortoza M.S."/>
            <person name="Matin S.A."/>
            <person name="Hoque S.M.E."/>
            <person name="Islam M.K."/>
            <person name="Roy D.K."/>
            <person name="Haider R."/>
            <person name="Moosa M.M."/>
            <person name="Elias S.M."/>
            <person name="Hasan A.M."/>
            <person name="Jahan S."/>
            <person name="Shafiuddin M."/>
            <person name="Mahmood N."/>
            <person name="Shommy N.S."/>
        </authorList>
    </citation>
    <scope>NUCLEOTIDE SEQUENCE [LARGE SCALE GENOMIC DNA]</scope>
    <source>
        <strain evidence="2">cv. O-4</strain>
    </source>
</reference>
<name>A0A1R3HFQ3_9ROSI</name>
<comment type="caution">
    <text evidence="1">The sequence shown here is derived from an EMBL/GenBank/DDBJ whole genome shotgun (WGS) entry which is preliminary data.</text>
</comment>
<sequence length="102" mass="11466">MKKRESKWRQEVTGILVIFELSESLCESACKTEYALHLSLSAGGKCCCTCGVFELQFLFGFFVCLQAWGTDSVFTWAKLSYLALSFQTFALDSMLLLLLAKL</sequence>
<organism evidence="1 2">
    <name type="scientific">Corchorus olitorius</name>
    <dbReference type="NCBI Taxonomy" id="93759"/>
    <lineage>
        <taxon>Eukaryota</taxon>
        <taxon>Viridiplantae</taxon>
        <taxon>Streptophyta</taxon>
        <taxon>Embryophyta</taxon>
        <taxon>Tracheophyta</taxon>
        <taxon>Spermatophyta</taxon>
        <taxon>Magnoliopsida</taxon>
        <taxon>eudicotyledons</taxon>
        <taxon>Gunneridae</taxon>
        <taxon>Pentapetalae</taxon>
        <taxon>rosids</taxon>
        <taxon>malvids</taxon>
        <taxon>Malvales</taxon>
        <taxon>Malvaceae</taxon>
        <taxon>Grewioideae</taxon>
        <taxon>Apeibeae</taxon>
        <taxon>Corchorus</taxon>
    </lineage>
</organism>
<protein>
    <submittedName>
        <fullName evidence="1">Uncharacterized protein</fullName>
    </submittedName>
</protein>
<proteinExistence type="predicted"/>
<keyword evidence="2" id="KW-1185">Reference proteome</keyword>
<evidence type="ECO:0000313" key="1">
    <source>
        <dbReference type="EMBL" id="OMO69132.1"/>
    </source>
</evidence>
<accession>A0A1R3HFQ3</accession>
<evidence type="ECO:0000313" key="2">
    <source>
        <dbReference type="Proteomes" id="UP000187203"/>
    </source>
</evidence>
<dbReference type="Proteomes" id="UP000187203">
    <property type="component" value="Unassembled WGS sequence"/>
</dbReference>
<dbReference type="EMBL" id="AWUE01020279">
    <property type="protein sequence ID" value="OMO69132.1"/>
    <property type="molecule type" value="Genomic_DNA"/>
</dbReference>
<dbReference type="AlphaFoldDB" id="A0A1R3HFQ3"/>
<gene>
    <name evidence="1" type="ORF">COLO4_29250</name>
</gene>